<evidence type="ECO:0000313" key="4">
    <source>
        <dbReference type="Proteomes" id="UP001342418"/>
    </source>
</evidence>
<organism evidence="3 4">
    <name type="scientific">Nitratireductor thuwali</name>
    <dbReference type="NCBI Taxonomy" id="2267699"/>
    <lineage>
        <taxon>Bacteria</taxon>
        <taxon>Pseudomonadati</taxon>
        <taxon>Pseudomonadota</taxon>
        <taxon>Alphaproteobacteria</taxon>
        <taxon>Hyphomicrobiales</taxon>
        <taxon>Phyllobacteriaceae</taxon>
        <taxon>Nitratireductor</taxon>
    </lineage>
</organism>
<keyword evidence="1" id="KW-0812">Transmembrane</keyword>
<keyword evidence="1" id="KW-1133">Transmembrane helix</keyword>
<evidence type="ECO:0000256" key="1">
    <source>
        <dbReference type="SAM" id="Phobius"/>
    </source>
</evidence>
<accession>A0ABY5MKW5</accession>
<feature type="transmembrane region" description="Helical" evidence="1">
    <location>
        <begin position="69"/>
        <end position="92"/>
    </location>
</feature>
<evidence type="ECO:0000313" key="3">
    <source>
        <dbReference type="EMBL" id="UUP17710.1"/>
    </source>
</evidence>
<evidence type="ECO:0000256" key="2">
    <source>
        <dbReference type="SAM" id="SignalP"/>
    </source>
</evidence>
<dbReference type="Proteomes" id="UP001342418">
    <property type="component" value="Chromosome"/>
</dbReference>
<dbReference type="EMBL" id="CP030941">
    <property type="protein sequence ID" value="UUP17710.1"/>
    <property type="molecule type" value="Genomic_DNA"/>
</dbReference>
<keyword evidence="2" id="KW-0732">Signal</keyword>
<feature type="signal peptide" evidence="2">
    <location>
        <begin position="1"/>
        <end position="16"/>
    </location>
</feature>
<keyword evidence="4" id="KW-1185">Reference proteome</keyword>
<protein>
    <submittedName>
        <fullName evidence="3">Uncharacterized protein</fullName>
    </submittedName>
</protein>
<sequence>MRFVVRMLGMASLAVAIIMAVSDATRSIAAGEWIATPLGQSWYSVSPDTLNLAQATVQRYLLPALWDPVIVFVLTLPGWAVFAVLALILHLIGLPRRHRKPASA</sequence>
<dbReference type="RefSeq" id="WP_338530017.1">
    <property type="nucleotide sequence ID" value="NZ_CP030941.1"/>
</dbReference>
<feature type="chain" id="PRO_5046682706" evidence="2">
    <location>
        <begin position="17"/>
        <end position="104"/>
    </location>
</feature>
<name>A0ABY5MKW5_9HYPH</name>
<reference evidence="3 4" key="1">
    <citation type="submission" date="2018-07" db="EMBL/GenBank/DDBJ databases">
        <title>Genome sequence of Nitratireductor thuwali#1536.</title>
        <authorList>
            <person name="Michoud G."/>
            <person name="Merlino G."/>
            <person name="Sefrji F.O."/>
            <person name="Daffonchio D."/>
        </authorList>
    </citation>
    <scope>NUCLEOTIDE SEQUENCE [LARGE SCALE GENOMIC DNA]</scope>
    <source>
        <strain evidence="4">Nit1536</strain>
    </source>
</reference>
<gene>
    <name evidence="3" type="ORF">NTH_02183</name>
</gene>
<proteinExistence type="predicted"/>
<keyword evidence="1" id="KW-0472">Membrane</keyword>